<evidence type="ECO:0000256" key="4">
    <source>
        <dbReference type="SAM" id="Coils"/>
    </source>
</evidence>
<evidence type="ECO:0000313" key="7">
    <source>
        <dbReference type="RefSeq" id="XP_022819862.1"/>
    </source>
</evidence>
<gene>
    <name evidence="7" type="primary">LOC111351889</name>
</gene>
<evidence type="ECO:0000256" key="2">
    <source>
        <dbReference type="ARBA" id="ARBA00022741"/>
    </source>
</evidence>
<accession>A0A9J7E0V1</accession>
<feature type="compositionally biased region" description="Acidic residues" evidence="5">
    <location>
        <begin position="998"/>
        <end position="1012"/>
    </location>
</feature>
<feature type="region of interest" description="Disordered" evidence="5">
    <location>
        <begin position="995"/>
        <end position="1014"/>
    </location>
</feature>
<dbReference type="GO" id="GO:0019205">
    <property type="term" value="F:nucleobase-containing compound kinase activity"/>
    <property type="evidence" value="ECO:0007669"/>
    <property type="project" value="InterPro"/>
</dbReference>
<evidence type="ECO:0000256" key="3">
    <source>
        <dbReference type="ARBA" id="ARBA00022777"/>
    </source>
</evidence>
<feature type="compositionally biased region" description="Acidic residues" evidence="5">
    <location>
        <begin position="262"/>
        <end position="275"/>
    </location>
</feature>
<evidence type="ECO:0000256" key="1">
    <source>
        <dbReference type="ARBA" id="ARBA00022679"/>
    </source>
</evidence>
<protein>
    <submittedName>
        <fullName evidence="7">Adenylate kinase 9-like</fullName>
    </submittedName>
</protein>
<proteinExistence type="predicted"/>
<evidence type="ECO:0000313" key="6">
    <source>
        <dbReference type="Proteomes" id="UP000301870"/>
    </source>
</evidence>
<name>A0A9J7E0V1_SPOLT</name>
<evidence type="ECO:0000256" key="5">
    <source>
        <dbReference type="SAM" id="MobiDB-lite"/>
    </source>
</evidence>
<dbReference type="Pfam" id="PF00406">
    <property type="entry name" value="ADK"/>
    <property type="match status" value="1"/>
</dbReference>
<dbReference type="InterPro" id="IPR027417">
    <property type="entry name" value="P-loop_NTPase"/>
</dbReference>
<dbReference type="RefSeq" id="XP_022819862.1">
    <property type="nucleotide sequence ID" value="XM_022964094.1"/>
</dbReference>
<feature type="region of interest" description="Disordered" evidence="5">
    <location>
        <begin position="243"/>
        <end position="275"/>
    </location>
</feature>
<reference evidence="7" key="1">
    <citation type="submission" date="2025-08" db="UniProtKB">
        <authorList>
            <consortium name="RefSeq"/>
        </authorList>
    </citation>
    <scope>IDENTIFICATION</scope>
    <source>
        <strain evidence="7">Ishihara</strain>
        <tissue evidence="7">Whole body</tissue>
    </source>
</reference>
<dbReference type="Proteomes" id="UP000301870">
    <property type="component" value="Chromosome 14"/>
</dbReference>
<sequence>MRHMSIYNFPFALYPKKKFDYLFLFTIMIELEHYKHNLDIIDTYNVKNFKISKGIVYTGDTEYINPKTEVKKHVSPLLGAAMYGLNNTAAPLPEDTKFFDIWSDIDAQEIHLSKKPTCYIIFGKSGSGAYNLGEAMAKKLNVLHLCPKNLLEDELAQESSTGKAWHFNMRNNKVCQFNMILTMLKIKMLSEVVQHRGYVISGLPLVTCRRNPLYCIDSLYSEEAFLQIDEILFDTIRNLNKNKSKARHPKSSPSSKSSEFITGEDQEDYEGQEEEEHLEDLHAEEALEEEDKPVELPIFELNTCSNIIFHEKPYIKSKQAVIFQQLQELFNLPLKPDILLQINCPEMDLVKMRSYRYLNYKTGQNAIEPFVSNYVQEQTWPDEYTMHDYEIPHENYMFHPKYNCKPPANFEKKVIEQVCSYRTYVFPYLEKKFKEFDPKMIIQLDGRMPCGKMLHNIMERLILLPTQPVITPTPFSDAAPEDMEDFWASIEESNVIRSDIVNFKYSPSPWFNRCPVELKLRRTVPGLTKYAVYYLKHVYLLSSRNNFISFIRNPRPYLKIKYLEPTCRIIILGTKSSGKTMVANCLSWLFDAPILDFQTILNKEKDKIYITVAQPILSEIITTIEDARLLKWQADESERLEQFNNWCEYTSQLLEQYLPLLVKKTKYEKIKAYRLAKKEKELKEYYELSEELKEEIEQEEEEEVVSDVEYMDEEMNLDFFEEFDDLRTQLSFLPILDSVLECESTLDGQNISQYAPTELNTETKKPSIPVLGDEDVTTAISNYIAANELESSLEPTAEQVINEINKLLTEIDNQCAEKTQSEELYGKYILDGFSPDPEYWSYLNDKVFPDYTITLIENREIDEKLCEYYSQSDSHNKHYNATIFSAKDPLLQTKQRAINISRLEQADIKIILYNLVDDVVGAEIMPHIEIESESDFIASFTEAIEKFRENWDSAKVNIEDRSKVYIEIELNNKTDVEIIEETLMKLRQCYRPTVQTQEDQEVDEPTDEDEIDVPPKDLLTYNDSQFLCETNIYCPVAYFKYGILWEGKPEFSLKYDNKMHYFCKEEFLEIFSKDVTEYQYYNNPFKKIPKLKICVTGPVGCGTTSVSRFIAKELGLLHIDYVHFLTEYLMPKHFKKVGFKNENMFTDEVIDDEGVVEFQVDEEGENQSTDVLWNEKEMLRMLNNHFERGGSILPILMQKMIQKIWHDPSMNMGFVLDGYPKLANDIEDMMTHYGIPDMVIDLQSSVEVSFDRLGPGMFKKWKEQQNEAKKKAAVKLDNERKQWMHNITKEIVVKLLIEEIFDTMFAFKSEQGLNVHSAIMDADPSGDINIDPLLFKLYNEMVQENPEPSDTNVWESNAAARERMQARLEGIYETEDENLQSLKQALLEHKIKTVTIDATKPLQKVIRNALTSLTHLRNRNESFFEQTFIVSLDVAEMLLLRGFYFLSKFNRLCPVYIFENPRAVQNSYKISKVRGTLYAVIHRTYIYYLSNADSVIKFRNNPLKYIIADAVNSYFEYPLRIGIIGTPKSGKSTLAARLSKEFGLICLSRGNSVRSVLEHMHWTELACQMRKALSKGKEIDDNQIVQSVQALAIDHRTETYGYVTDGVPANPYRAQGYVKNGLYPNIIFDICSSKEKCLQNSQNEIYNDILKHMPPYPCPLIEMRYDSWSLRQHRIRDWIAEDYQNLYVLNGTNSKWHVFKQAINHLTQLNNKIHYYVLNVDKTIVHAICISNAAFEERQSQYKTLCPVCFHKKIYKHMGNFFGGKTGVVQYKNKFYWVCSEHMELVMSFPHCYLTDIEIEIPELPAVIDIVNIDYIYENGVCVVTYAENLPAQIINIGTNEFAASYAGKMYLFCSRSCLSKFLCKPYLYNDITIFKEARKFPKLTLKQLPNIGYLEQTLGNMLTEACCSVNVVRPKYPGLSFQTSALIYIALFLKTHNHLTSKNIKEMYIKCLKIFEARCKLMLSVGLRLRSMDNPFATYPKCHHREPTLHPPQQSDPYLSSSLIQTPSLLLQRTSNYVQIHKPSFLTAQKVRSGISSQMERD</sequence>
<dbReference type="KEGG" id="sliu:111351889"/>
<dbReference type="InterPro" id="IPR000850">
    <property type="entry name" value="Adenylat/UMP-CMP_kin"/>
</dbReference>
<dbReference type="OrthoDB" id="424823at2759"/>
<keyword evidence="3" id="KW-0418">Kinase</keyword>
<keyword evidence="4" id="KW-0175">Coiled coil</keyword>
<keyword evidence="6" id="KW-1185">Reference proteome</keyword>
<feature type="coiled-coil region" evidence="4">
    <location>
        <begin position="675"/>
        <end position="709"/>
    </location>
</feature>
<organism evidence="6 7">
    <name type="scientific">Spodoptera litura</name>
    <name type="common">Asian cotton leafworm</name>
    <dbReference type="NCBI Taxonomy" id="69820"/>
    <lineage>
        <taxon>Eukaryota</taxon>
        <taxon>Metazoa</taxon>
        <taxon>Ecdysozoa</taxon>
        <taxon>Arthropoda</taxon>
        <taxon>Hexapoda</taxon>
        <taxon>Insecta</taxon>
        <taxon>Pterygota</taxon>
        <taxon>Neoptera</taxon>
        <taxon>Endopterygota</taxon>
        <taxon>Lepidoptera</taxon>
        <taxon>Glossata</taxon>
        <taxon>Ditrysia</taxon>
        <taxon>Noctuoidea</taxon>
        <taxon>Noctuidae</taxon>
        <taxon>Amphipyrinae</taxon>
        <taxon>Spodoptera</taxon>
    </lineage>
</organism>
<dbReference type="GO" id="GO:0005524">
    <property type="term" value="F:ATP binding"/>
    <property type="evidence" value="ECO:0007669"/>
    <property type="project" value="InterPro"/>
</dbReference>
<dbReference type="SUPFAM" id="SSF52540">
    <property type="entry name" value="P-loop containing nucleoside triphosphate hydrolases"/>
    <property type="match status" value="2"/>
</dbReference>
<keyword evidence="2" id="KW-0547">Nucleotide-binding</keyword>
<dbReference type="PANTHER" id="PTHR23359">
    <property type="entry name" value="NUCLEOTIDE KINASE"/>
    <property type="match status" value="1"/>
</dbReference>
<dbReference type="Gene3D" id="3.40.50.300">
    <property type="entry name" value="P-loop containing nucleotide triphosphate hydrolases"/>
    <property type="match status" value="3"/>
</dbReference>
<dbReference type="GO" id="GO:0006139">
    <property type="term" value="P:nucleobase-containing compound metabolic process"/>
    <property type="evidence" value="ECO:0007669"/>
    <property type="project" value="InterPro"/>
</dbReference>
<dbReference type="GeneID" id="111351889"/>
<keyword evidence="1" id="KW-0808">Transferase</keyword>